<evidence type="ECO:0000256" key="4">
    <source>
        <dbReference type="ARBA" id="ARBA00023004"/>
    </source>
</evidence>
<accession>A0A1G2F6B6</accession>
<dbReference type="GO" id="GO:0005506">
    <property type="term" value="F:iron ion binding"/>
    <property type="evidence" value="ECO:0007669"/>
    <property type="project" value="InterPro"/>
</dbReference>
<feature type="domain" description="Desulfoferrodoxin N-terminal" evidence="6">
    <location>
        <begin position="5"/>
        <end position="39"/>
    </location>
</feature>
<evidence type="ECO:0000256" key="2">
    <source>
        <dbReference type="ARBA" id="ARBA00022723"/>
    </source>
</evidence>
<keyword evidence="3" id="KW-0249">Electron transport</keyword>
<dbReference type="PIRSF" id="PIRSF000075">
    <property type="entry name" value="Desulforedoxin"/>
    <property type="match status" value="1"/>
</dbReference>
<dbReference type="AlphaFoldDB" id="A0A1G2F6B6"/>
<evidence type="ECO:0000313" key="7">
    <source>
        <dbReference type="EMBL" id="OGZ33615.1"/>
    </source>
</evidence>
<feature type="binding site" evidence="5">
    <location>
        <position position="15"/>
    </location>
    <ligand>
        <name>Fe cation</name>
        <dbReference type="ChEBI" id="CHEBI:24875"/>
    </ligand>
</feature>
<reference evidence="7 8" key="1">
    <citation type="journal article" date="2016" name="Nat. Commun.">
        <title>Thousands of microbial genomes shed light on interconnected biogeochemical processes in an aquifer system.</title>
        <authorList>
            <person name="Anantharaman K."/>
            <person name="Brown C.T."/>
            <person name="Hug L.A."/>
            <person name="Sharon I."/>
            <person name="Castelle C.J."/>
            <person name="Probst A.J."/>
            <person name="Thomas B.C."/>
            <person name="Singh A."/>
            <person name="Wilkins M.J."/>
            <person name="Karaoz U."/>
            <person name="Brodie E.L."/>
            <person name="Williams K.H."/>
            <person name="Hubbard S.S."/>
            <person name="Banfield J.F."/>
        </authorList>
    </citation>
    <scope>NUCLEOTIDE SEQUENCE [LARGE SCALE GENOMIC DNA]</scope>
</reference>
<sequence length="41" mass="4406">MSVKKEGEKYRCNVCGNEVVVAKVGGGTLVCCGQDMELLEE</sequence>
<protein>
    <submittedName>
        <fullName evidence="7">Desulforedoxin</fullName>
    </submittedName>
</protein>
<proteinExistence type="predicted"/>
<dbReference type="Proteomes" id="UP000179099">
    <property type="component" value="Unassembled WGS sequence"/>
</dbReference>
<dbReference type="Gene3D" id="2.20.28.100">
    <property type="entry name" value="Desulphoferrodoxin, N-terminal domain"/>
    <property type="match status" value="1"/>
</dbReference>
<comment type="caution">
    <text evidence="7">The sequence shown here is derived from an EMBL/GenBank/DDBJ whole genome shotgun (WGS) entry which is preliminary data.</text>
</comment>
<dbReference type="EMBL" id="MHMW01000028">
    <property type="protein sequence ID" value="OGZ33615.1"/>
    <property type="molecule type" value="Genomic_DNA"/>
</dbReference>
<evidence type="ECO:0000313" key="8">
    <source>
        <dbReference type="Proteomes" id="UP000179099"/>
    </source>
</evidence>
<dbReference type="STRING" id="1801992.A2Y98_01635"/>
<dbReference type="Pfam" id="PF06397">
    <property type="entry name" value="Desulfoferrod_N"/>
    <property type="match status" value="1"/>
</dbReference>
<evidence type="ECO:0000259" key="6">
    <source>
        <dbReference type="Pfam" id="PF06397"/>
    </source>
</evidence>
<comment type="cofactor">
    <cofactor evidence="5">
        <name>Fe cation</name>
        <dbReference type="ChEBI" id="CHEBI:24875"/>
    </cofactor>
    <text evidence="5">Binds 2 irons ions per subunit via 4 cysteine residues per iron.</text>
</comment>
<organism evidence="7 8">
    <name type="scientific">Candidatus Portnoybacteria bacterium RBG_19FT_COMBO_36_7</name>
    <dbReference type="NCBI Taxonomy" id="1801992"/>
    <lineage>
        <taxon>Bacteria</taxon>
        <taxon>Candidatus Portnoyibacteriota</taxon>
    </lineage>
</organism>
<evidence type="ECO:0000256" key="3">
    <source>
        <dbReference type="ARBA" id="ARBA00022982"/>
    </source>
</evidence>
<dbReference type="InterPro" id="IPR012002">
    <property type="entry name" value="Desulforedoxin"/>
</dbReference>
<dbReference type="CDD" id="cd00974">
    <property type="entry name" value="DSRD"/>
    <property type="match status" value="1"/>
</dbReference>
<evidence type="ECO:0000256" key="5">
    <source>
        <dbReference type="PIRSR" id="PIRSR000075-1"/>
    </source>
</evidence>
<dbReference type="InterPro" id="IPR038094">
    <property type="entry name" value="Desulfoferrodoxin_N_sf"/>
</dbReference>
<dbReference type="NCBIfam" id="TIGR00319">
    <property type="entry name" value="desulf_FeS4"/>
    <property type="match status" value="1"/>
</dbReference>
<name>A0A1G2F6B6_9BACT</name>
<keyword evidence="1" id="KW-0813">Transport</keyword>
<evidence type="ECO:0000256" key="1">
    <source>
        <dbReference type="ARBA" id="ARBA00022448"/>
    </source>
</evidence>
<dbReference type="InterPro" id="IPR004462">
    <property type="entry name" value="Desulfoferrodoxin_N"/>
</dbReference>
<keyword evidence="4 5" id="KW-0408">Iron</keyword>
<keyword evidence="2 5" id="KW-0479">Metal-binding</keyword>
<feature type="binding site" evidence="5">
    <location>
        <position position="31"/>
    </location>
    <ligand>
        <name>Fe cation</name>
        <dbReference type="ChEBI" id="CHEBI:24875"/>
    </ligand>
</feature>
<feature type="binding site" evidence="5">
    <location>
        <position position="32"/>
    </location>
    <ligand>
        <name>Fe cation</name>
        <dbReference type="ChEBI" id="CHEBI:24875"/>
    </ligand>
</feature>
<dbReference type="SUPFAM" id="SSF57802">
    <property type="entry name" value="Rubredoxin-like"/>
    <property type="match status" value="1"/>
</dbReference>
<feature type="binding site" evidence="5">
    <location>
        <position position="12"/>
    </location>
    <ligand>
        <name>Fe cation</name>
        <dbReference type="ChEBI" id="CHEBI:24875"/>
    </ligand>
</feature>
<gene>
    <name evidence="7" type="ORF">A2Y98_01635</name>
</gene>